<name>A0A383VVL2_TETOB</name>
<organism evidence="1 2">
    <name type="scientific">Tetradesmus obliquus</name>
    <name type="common">Green alga</name>
    <name type="synonym">Acutodesmus obliquus</name>
    <dbReference type="NCBI Taxonomy" id="3088"/>
    <lineage>
        <taxon>Eukaryota</taxon>
        <taxon>Viridiplantae</taxon>
        <taxon>Chlorophyta</taxon>
        <taxon>core chlorophytes</taxon>
        <taxon>Chlorophyceae</taxon>
        <taxon>CS clade</taxon>
        <taxon>Sphaeropleales</taxon>
        <taxon>Scenedesmaceae</taxon>
        <taxon>Tetradesmus</taxon>
    </lineage>
</organism>
<reference evidence="1 2" key="1">
    <citation type="submission" date="2016-10" db="EMBL/GenBank/DDBJ databases">
        <authorList>
            <person name="Cai Z."/>
        </authorList>
    </citation>
    <scope>NUCLEOTIDE SEQUENCE [LARGE SCALE GENOMIC DNA]</scope>
</reference>
<keyword evidence="2" id="KW-1185">Reference proteome</keyword>
<accession>A0A383VVL2</accession>
<proteinExistence type="predicted"/>
<evidence type="ECO:0000313" key="2">
    <source>
        <dbReference type="Proteomes" id="UP000256970"/>
    </source>
</evidence>
<evidence type="ECO:0000313" key="1">
    <source>
        <dbReference type="EMBL" id="SZX68950.1"/>
    </source>
</evidence>
<dbReference type="Proteomes" id="UP000256970">
    <property type="component" value="Unassembled WGS sequence"/>
</dbReference>
<dbReference type="AlphaFoldDB" id="A0A383VVL2"/>
<dbReference type="EMBL" id="FNXT01000890">
    <property type="protein sequence ID" value="SZX68950.1"/>
    <property type="molecule type" value="Genomic_DNA"/>
</dbReference>
<sequence length="424" mass="44007">MWSSRKALWQQRTERLSSALVVRSVASAASAASAAAAAAAPAAEEEEAEAAAEAAAAEAEAAAPVNVAAVVGDETDSMRALRWLLRQPAVTAAMINQCSQQLLAIPGVPYAAAEALVAAGLRAQITAQQLLARAYEHYEWVGVWADAFAAAGVPLQEWAAGIPADLRGLCCCMDNFAPDDSDEDAAEHVQVQDLTPAHATDLLAITLSVAASRKAADNDHLMNPLGCDALTNIVQMYGDPAYTTILSTAAVEALLRLAVQLHSRNPNELLASAWLIIFDSLVKLPAAAQLTNAAVVELAQHAVQSSGDNAAMCGGQILRMLAGRQLSAEQLEALLSLLQRPTENITAALCQGRCMPGRSTVIKWLASQPGAAAAAARLGLTAADVGHRAAAALLFGSEAAGAADGLWEVSSSELDSDDEFDGDE</sequence>
<protein>
    <submittedName>
        <fullName evidence="1">Uncharacterized protein</fullName>
    </submittedName>
</protein>
<gene>
    <name evidence="1" type="ORF">BQ4739_LOCUS9260</name>
</gene>